<dbReference type="AlphaFoldDB" id="A0A2S0VM18"/>
<proteinExistence type="predicted"/>
<sequence>MQSQVQLAIVQQHKTGKMVSVATIKNKVASQIPLPFITKEVSLYKTNPSAYVEQHNHLVGQAAPSQPIENKTNETNNQEQKISALEQRVAQLEQTVASLVEKLAATDK</sequence>
<dbReference type="RefSeq" id="WP_108601316.1">
    <property type="nucleotide sequence ID" value="NZ_CP026604.1"/>
</dbReference>
<evidence type="ECO:0000313" key="2">
    <source>
        <dbReference type="EMBL" id="AWB65239.1"/>
    </source>
</evidence>
<organism evidence="2 3">
    <name type="scientific">Saccharobesus litoralis</name>
    <dbReference type="NCBI Taxonomy" id="2172099"/>
    <lineage>
        <taxon>Bacteria</taxon>
        <taxon>Pseudomonadati</taxon>
        <taxon>Pseudomonadota</taxon>
        <taxon>Gammaproteobacteria</taxon>
        <taxon>Alteromonadales</taxon>
        <taxon>Alteromonadaceae</taxon>
        <taxon>Saccharobesus</taxon>
    </lineage>
</organism>
<dbReference type="EMBL" id="CP026604">
    <property type="protein sequence ID" value="AWB65239.1"/>
    <property type="molecule type" value="Genomic_DNA"/>
</dbReference>
<evidence type="ECO:0000256" key="1">
    <source>
        <dbReference type="SAM" id="Coils"/>
    </source>
</evidence>
<protein>
    <submittedName>
        <fullName evidence="2">Uncharacterized protein</fullName>
    </submittedName>
</protein>
<gene>
    <name evidence="2" type="ORF">C2869_01715</name>
</gene>
<evidence type="ECO:0000313" key="3">
    <source>
        <dbReference type="Proteomes" id="UP000244441"/>
    </source>
</evidence>
<dbReference type="KEGG" id="cate:C2869_01715"/>
<dbReference type="Proteomes" id="UP000244441">
    <property type="component" value="Chromosome"/>
</dbReference>
<feature type="coiled-coil region" evidence="1">
    <location>
        <begin position="68"/>
        <end position="102"/>
    </location>
</feature>
<accession>A0A2S0VM18</accession>
<dbReference type="OrthoDB" id="9920956at2"/>
<name>A0A2S0VM18_9ALTE</name>
<keyword evidence="3" id="KW-1185">Reference proteome</keyword>
<reference evidence="2 3" key="1">
    <citation type="submission" date="2018-01" db="EMBL/GenBank/DDBJ databases">
        <title>Genome sequence of a Cantenovulum-like bacteria.</title>
        <authorList>
            <person name="Tan W.R."/>
            <person name="Lau N.-S."/>
            <person name="Go F."/>
            <person name="Amirul A.-A.A."/>
        </authorList>
    </citation>
    <scope>NUCLEOTIDE SEQUENCE [LARGE SCALE GENOMIC DNA]</scope>
    <source>
        <strain evidence="2 3">CCB-QB4</strain>
    </source>
</reference>
<keyword evidence="1" id="KW-0175">Coiled coil</keyword>